<dbReference type="Pfam" id="PF05199">
    <property type="entry name" value="GMC_oxred_C"/>
    <property type="match status" value="1"/>
</dbReference>
<comment type="similarity">
    <text evidence="1">Belongs to the GMC oxidoreductase family.</text>
</comment>
<comment type="cofactor">
    <cofactor evidence="3">
        <name>FAD</name>
        <dbReference type="ChEBI" id="CHEBI:57692"/>
    </cofactor>
</comment>
<feature type="domain" description="Glucose-methanol-choline oxidoreductase C-terminal" evidence="6">
    <location>
        <begin position="464"/>
        <end position="601"/>
    </location>
</feature>
<dbReference type="Pfam" id="PF00732">
    <property type="entry name" value="GMC_oxred_N"/>
    <property type="match status" value="1"/>
</dbReference>
<dbReference type="InterPro" id="IPR036188">
    <property type="entry name" value="FAD/NAD-bd_sf"/>
</dbReference>
<dbReference type="PANTHER" id="PTHR11552">
    <property type="entry name" value="GLUCOSE-METHANOL-CHOLINE GMC OXIDOREDUCTASE"/>
    <property type="match status" value="1"/>
</dbReference>
<organism evidence="7 8">
    <name type="scientific">Aspergillus tamarii</name>
    <dbReference type="NCBI Taxonomy" id="41984"/>
    <lineage>
        <taxon>Eukaryota</taxon>
        <taxon>Fungi</taxon>
        <taxon>Dikarya</taxon>
        <taxon>Ascomycota</taxon>
        <taxon>Pezizomycotina</taxon>
        <taxon>Eurotiomycetes</taxon>
        <taxon>Eurotiomycetidae</taxon>
        <taxon>Eurotiales</taxon>
        <taxon>Aspergillaceae</taxon>
        <taxon>Aspergillus</taxon>
        <taxon>Aspergillus subgen. Circumdati</taxon>
    </lineage>
</organism>
<dbReference type="Proteomes" id="UP000326950">
    <property type="component" value="Unassembled WGS sequence"/>
</dbReference>
<dbReference type="InterPro" id="IPR007867">
    <property type="entry name" value="GMC_OxRtase_C"/>
</dbReference>
<dbReference type="SUPFAM" id="SSF54373">
    <property type="entry name" value="FAD-linked reductases, C-terminal domain"/>
    <property type="match status" value="1"/>
</dbReference>
<dbReference type="Gene3D" id="3.30.560.10">
    <property type="entry name" value="Glucose Oxidase, domain 3"/>
    <property type="match status" value="1"/>
</dbReference>
<dbReference type="InterPro" id="IPR000172">
    <property type="entry name" value="GMC_OxRdtase_N"/>
</dbReference>
<feature type="chain" id="PRO_5024813164" evidence="4">
    <location>
        <begin position="29"/>
        <end position="612"/>
    </location>
</feature>
<sequence>MTLSPISLRRLLPLAASLLLLCSTTVSASPLVSRSPQERVFDYVIVGSGPGGSVVANRLTEIPGVSVAIIEAGTWASDLTGNLSLVPGYDGYFLQKSVHSTPTEIDWGFVTTQQSGINNQVVRYPRGKALGGSTNLNAMAWGESSRGAFQKWADEVGDQSFTYDKIAQYYKKPVRFSSYRSGTRFANATPSYDLAQVSDRGTLDVTYPAYAYSWTTWLAVMLDSAGMPATDSFITGSLNGSAWHMSAVNQANGTRASADVAYLRPALGRSNLVIFDNTLAERIVFSNGKVATGVKVSSKNSTFTLKARKEVIVAGGVFQSPQLLQVSGVGPKALLQKHGIPVVADRPGVGQNMQDQIFADIVHRVNLPTASTLGITEADIVAYKTNATGPLTNPGGEFGGFEKIPAALRTGLSKATAKTLEKYPSDWPEIQYLALPEFIGDLGTTPAPNDGYNYASLMGTLMTPTSRGTVTISSSSMRDPPLINPNWMTTQADLETMVAIFKRMRQVWASPAMREIIIGEEYWPGPSVRTDEDIVAFLKQTATPMSHAMSTCKMGKKSDPLAVVDSHGRVIGVQKLRVIDGSALPFLPPGEAPQSVVYMLAEKLADDIKNGQ</sequence>
<dbReference type="GO" id="GO:0016614">
    <property type="term" value="F:oxidoreductase activity, acting on CH-OH group of donors"/>
    <property type="evidence" value="ECO:0007669"/>
    <property type="project" value="InterPro"/>
</dbReference>
<protein>
    <submittedName>
        <fullName evidence="7">Putative choline dehydrogenase</fullName>
    </submittedName>
</protein>
<dbReference type="AlphaFoldDB" id="A0A5N6UXJ8"/>
<feature type="domain" description="Glucose-methanol-choline oxidoreductase N-terminal" evidence="5">
    <location>
        <begin position="42"/>
        <end position="356"/>
    </location>
</feature>
<dbReference type="EMBL" id="ML738618">
    <property type="protein sequence ID" value="KAE8163389.1"/>
    <property type="molecule type" value="Genomic_DNA"/>
</dbReference>
<evidence type="ECO:0000313" key="8">
    <source>
        <dbReference type="Proteomes" id="UP000326950"/>
    </source>
</evidence>
<dbReference type="InterPro" id="IPR012132">
    <property type="entry name" value="GMC_OxRdtase"/>
</dbReference>
<proteinExistence type="inferred from homology"/>
<dbReference type="OrthoDB" id="269227at2759"/>
<evidence type="ECO:0000259" key="6">
    <source>
        <dbReference type="Pfam" id="PF05199"/>
    </source>
</evidence>
<dbReference type="Gene3D" id="3.50.50.60">
    <property type="entry name" value="FAD/NAD(P)-binding domain"/>
    <property type="match status" value="1"/>
</dbReference>
<reference evidence="7 8" key="1">
    <citation type="submission" date="2019-04" db="EMBL/GenBank/DDBJ databases">
        <title>Friends and foes A comparative genomics study of 23 Aspergillus species from section Flavi.</title>
        <authorList>
            <consortium name="DOE Joint Genome Institute"/>
            <person name="Kjaerbolling I."/>
            <person name="Vesth T."/>
            <person name="Frisvad J.C."/>
            <person name="Nybo J.L."/>
            <person name="Theobald S."/>
            <person name="Kildgaard S."/>
            <person name="Isbrandt T."/>
            <person name="Kuo A."/>
            <person name="Sato A."/>
            <person name="Lyhne E.K."/>
            <person name="Kogle M.E."/>
            <person name="Wiebenga A."/>
            <person name="Kun R.S."/>
            <person name="Lubbers R.J."/>
            <person name="Makela M.R."/>
            <person name="Barry K."/>
            <person name="Chovatia M."/>
            <person name="Clum A."/>
            <person name="Daum C."/>
            <person name="Haridas S."/>
            <person name="He G."/>
            <person name="LaButti K."/>
            <person name="Lipzen A."/>
            <person name="Mondo S."/>
            <person name="Riley R."/>
            <person name="Salamov A."/>
            <person name="Simmons B.A."/>
            <person name="Magnuson J.K."/>
            <person name="Henrissat B."/>
            <person name="Mortensen U.H."/>
            <person name="Larsen T.O."/>
            <person name="Devries R.P."/>
            <person name="Grigoriev I.V."/>
            <person name="Machida M."/>
            <person name="Baker S.E."/>
            <person name="Andersen M.R."/>
        </authorList>
    </citation>
    <scope>NUCLEOTIDE SEQUENCE [LARGE SCALE GENOMIC DNA]</scope>
    <source>
        <strain evidence="7 8">CBS 117626</strain>
    </source>
</reference>
<accession>A0A5N6UXJ8</accession>
<feature type="signal peptide" evidence="4">
    <location>
        <begin position="1"/>
        <end position="28"/>
    </location>
</feature>
<feature type="binding site" evidence="3">
    <location>
        <begin position="593"/>
        <end position="594"/>
    </location>
    <ligand>
        <name>FAD</name>
        <dbReference type="ChEBI" id="CHEBI:57692"/>
    </ligand>
</feature>
<evidence type="ECO:0000313" key="7">
    <source>
        <dbReference type="EMBL" id="KAE8163389.1"/>
    </source>
</evidence>
<evidence type="ECO:0000256" key="3">
    <source>
        <dbReference type="PIRSR" id="PIRSR000137-2"/>
    </source>
</evidence>
<dbReference type="GO" id="GO:0050660">
    <property type="term" value="F:flavin adenine dinucleotide binding"/>
    <property type="evidence" value="ECO:0007669"/>
    <property type="project" value="InterPro"/>
</dbReference>
<evidence type="ECO:0000256" key="2">
    <source>
        <dbReference type="ARBA" id="ARBA00023180"/>
    </source>
</evidence>
<dbReference type="PANTHER" id="PTHR11552:SF138">
    <property type="entry name" value="DEHYDROGENASE PKFF-RELATED"/>
    <property type="match status" value="1"/>
</dbReference>
<gene>
    <name evidence="7" type="ORF">BDV40DRAFT_311760</name>
</gene>
<keyword evidence="8" id="KW-1185">Reference proteome</keyword>
<name>A0A5N6UXJ8_ASPTM</name>
<evidence type="ECO:0000256" key="1">
    <source>
        <dbReference type="ARBA" id="ARBA00010790"/>
    </source>
</evidence>
<feature type="binding site" evidence="3">
    <location>
        <position position="581"/>
    </location>
    <ligand>
        <name>FAD</name>
        <dbReference type="ChEBI" id="CHEBI:57692"/>
    </ligand>
</feature>
<dbReference type="SUPFAM" id="SSF51905">
    <property type="entry name" value="FAD/NAD(P)-binding domain"/>
    <property type="match status" value="1"/>
</dbReference>
<dbReference type="GO" id="GO:0044550">
    <property type="term" value="P:secondary metabolite biosynthetic process"/>
    <property type="evidence" value="ECO:0007669"/>
    <property type="project" value="TreeGrafter"/>
</dbReference>
<keyword evidence="2" id="KW-0325">Glycoprotein</keyword>
<keyword evidence="3" id="KW-0274">FAD</keyword>
<evidence type="ECO:0000256" key="4">
    <source>
        <dbReference type="SAM" id="SignalP"/>
    </source>
</evidence>
<keyword evidence="4" id="KW-0732">Signal</keyword>
<evidence type="ECO:0000259" key="5">
    <source>
        <dbReference type="Pfam" id="PF00732"/>
    </source>
</evidence>
<keyword evidence="3" id="KW-0285">Flavoprotein</keyword>
<dbReference type="PIRSF" id="PIRSF000137">
    <property type="entry name" value="Alcohol_oxidase"/>
    <property type="match status" value="1"/>
</dbReference>